<evidence type="ECO:0000313" key="2">
    <source>
        <dbReference type="Proteomes" id="UP000325333"/>
    </source>
</evidence>
<proteinExistence type="predicted"/>
<name>A0A5B0KMH1_9PROT</name>
<accession>A0A5B0KMH1</accession>
<comment type="caution">
    <text evidence="1">The sequence shown here is derived from an EMBL/GenBank/DDBJ whole genome shotgun (WGS) entry which is preliminary data.</text>
</comment>
<dbReference type="Proteomes" id="UP000325333">
    <property type="component" value="Unassembled WGS sequence"/>
</dbReference>
<dbReference type="AlphaFoldDB" id="A0A5B0KMH1"/>
<dbReference type="EMBL" id="VEWN01000018">
    <property type="protein sequence ID" value="KAA1053016.1"/>
    <property type="molecule type" value="Genomic_DNA"/>
</dbReference>
<evidence type="ECO:0000313" key="1">
    <source>
        <dbReference type="EMBL" id="KAA1053016.1"/>
    </source>
</evidence>
<protein>
    <submittedName>
        <fullName evidence="1">Uncharacterized protein</fullName>
    </submittedName>
</protein>
<organism evidence="1 2">
    <name type="scientific">Azospirillum argentinense</name>
    <dbReference type="NCBI Taxonomy" id="2970906"/>
    <lineage>
        <taxon>Bacteria</taxon>
        <taxon>Pseudomonadati</taxon>
        <taxon>Pseudomonadota</taxon>
        <taxon>Alphaproteobacteria</taxon>
        <taxon>Rhodospirillales</taxon>
        <taxon>Azospirillaceae</taxon>
        <taxon>Azospirillum</taxon>
    </lineage>
</organism>
<sequence>MILKSGEKSKVEEIFAGKNKFPMKSSAPTIISVCVKNVCRQYF</sequence>
<reference evidence="1 2" key="1">
    <citation type="submission" date="2019-07" db="EMBL/GenBank/DDBJ databases">
        <title>Genome sequencing of the stress-tolerant strain Azospirillum brasilense Az19.</title>
        <authorList>
            <person name="Maroniche G.A."/>
            <person name="Garcia J.E."/>
            <person name="Pagnussat L."/>
            <person name="Amenta M."/>
            <person name="Creus C.M."/>
        </authorList>
    </citation>
    <scope>NUCLEOTIDE SEQUENCE [LARGE SCALE GENOMIC DNA]</scope>
    <source>
        <strain evidence="1 2">Az19</strain>
    </source>
</reference>
<gene>
    <name evidence="1" type="ORF">FH063_003212</name>
</gene>